<dbReference type="Pfam" id="PF24809">
    <property type="entry name" value="DUF7708"/>
    <property type="match status" value="1"/>
</dbReference>
<comment type="caution">
    <text evidence="2">The sequence shown here is derived from an EMBL/GenBank/DDBJ whole genome shotgun (WGS) entry which is preliminary data.</text>
</comment>
<evidence type="ECO:0000313" key="2">
    <source>
        <dbReference type="EMBL" id="KAK5631819.1"/>
    </source>
</evidence>
<evidence type="ECO:0000313" key="3">
    <source>
        <dbReference type="Proteomes" id="UP001305414"/>
    </source>
</evidence>
<gene>
    <name evidence="2" type="ORF">RRF57_007533</name>
</gene>
<dbReference type="EMBL" id="JAWHQM010000021">
    <property type="protein sequence ID" value="KAK5631819.1"/>
    <property type="molecule type" value="Genomic_DNA"/>
</dbReference>
<name>A0AAN7V0R2_9PEZI</name>
<dbReference type="Proteomes" id="UP001305414">
    <property type="component" value="Unassembled WGS sequence"/>
</dbReference>
<accession>A0AAN7V0R2</accession>
<proteinExistence type="predicted"/>
<reference evidence="2 3" key="1">
    <citation type="submission" date="2023-10" db="EMBL/GenBank/DDBJ databases">
        <title>Draft genome sequence of Xylaria bambusicola isolate GMP-LS, the root and basal stem rot pathogen of sugarcane in Indonesia.</title>
        <authorList>
            <person name="Selvaraj P."/>
            <person name="Muralishankar V."/>
            <person name="Muruganantham S."/>
            <person name="Sp S."/>
            <person name="Haryani S."/>
            <person name="Lau K.J.X."/>
            <person name="Naqvi N.I."/>
        </authorList>
    </citation>
    <scope>NUCLEOTIDE SEQUENCE [LARGE SCALE GENOMIC DNA]</scope>
    <source>
        <strain evidence="2">GMP-LS</strain>
    </source>
</reference>
<dbReference type="InterPro" id="IPR056125">
    <property type="entry name" value="DUF7708"/>
</dbReference>
<keyword evidence="3" id="KW-1185">Reference proteome</keyword>
<sequence>MPLAPVPSADAKQTIKAAFESLSKTINPSDSRHFADTTLQDVRTSAIQLEEKLAARKALRNMRRLDPLLKGLEHYSKVADILCNGTPYLAWIWAPITLILKIASDYVEAFEKIIGAYSRIAESLQRFEFLNKAFASDNDFQQTLAAFYAGILEFHQHAYKFVTRNGRRPDSS</sequence>
<organism evidence="2 3">
    <name type="scientific">Xylaria bambusicola</name>
    <dbReference type="NCBI Taxonomy" id="326684"/>
    <lineage>
        <taxon>Eukaryota</taxon>
        <taxon>Fungi</taxon>
        <taxon>Dikarya</taxon>
        <taxon>Ascomycota</taxon>
        <taxon>Pezizomycotina</taxon>
        <taxon>Sordariomycetes</taxon>
        <taxon>Xylariomycetidae</taxon>
        <taxon>Xylariales</taxon>
        <taxon>Xylariaceae</taxon>
        <taxon>Xylaria</taxon>
    </lineage>
</organism>
<feature type="domain" description="DUF7708" evidence="1">
    <location>
        <begin position="68"/>
        <end position="165"/>
    </location>
</feature>
<protein>
    <recommendedName>
        <fullName evidence="1">DUF7708 domain-containing protein</fullName>
    </recommendedName>
</protein>
<evidence type="ECO:0000259" key="1">
    <source>
        <dbReference type="Pfam" id="PF24809"/>
    </source>
</evidence>
<dbReference type="AlphaFoldDB" id="A0AAN7V0R2"/>